<proteinExistence type="predicted"/>
<evidence type="ECO:0000313" key="2">
    <source>
        <dbReference type="EMBL" id="KGO86243.1"/>
    </source>
</evidence>
<dbReference type="RefSeq" id="WP_020211833.1">
    <property type="nucleotide sequence ID" value="NZ_JRLX01000011.1"/>
</dbReference>
<dbReference type="InterPro" id="IPR036249">
    <property type="entry name" value="Thioredoxin-like_sf"/>
</dbReference>
<sequence length="470" mass="55281">MSYSLKSGYIFFLLLLLSSCAKKEDYSAYFSGEVINPRTRYVLFSKGNKVIDTLKLDENNRFYIKFDSLTPGLYSFKHDPDYQYVYFDKNDSLMVTVNTADFDRSVTFSGRGDRKNNFMMELYMLNEIDRHKAYDIYNYEYPRFSQSIDSAYALRKSFYDKNKKDIHWSNDFDFYAKSRLDLNYFSKKEYYPYVHARRSGEDITPSLPKDYYNYRKQLDVNNTKLIGFSPYMRYLNARLNNMAITRHFTMNSVAEDALETNIDKLNIADSLFSNKDVKNEALNTVAFNYLLEDQNIANNQKFLNRYMQLSTDKSKDNEIRKIGQAIKKLKVGSKLPLIHLVGIDGKEFNISEGITKETVIFFWTSCARAHIERITQKVSELKKLHPGIDFIAVNVDSDDEWKKTMSLYKFNDALQLRSTNFDALRKKWVITKINRTIILNPDGTIKNAFTNLLDRDFDRSLDKLNRDFQK</sequence>
<dbReference type="SUPFAM" id="SSF52833">
    <property type="entry name" value="Thioredoxin-like"/>
    <property type="match status" value="1"/>
</dbReference>
<evidence type="ECO:0000259" key="1">
    <source>
        <dbReference type="PROSITE" id="PS51352"/>
    </source>
</evidence>
<keyword evidence="3" id="KW-1185">Reference proteome</keyword>
<dbReference type="Pfam" id="PF13905">
    <property type="entry name" value="Thioredoxin_8"/>
    <property type="match status" value="1"/>
</dbReference>
<feature type="domain" description="Thioredoxin" evidence="1">
    <location>
        <begin position="329"/>
        <end position="470"/>
    </location>
</feature>
<dbReference type="InterPro" id="IPR013766">
    <property type="entry name" value="Thioredoxin_domain"/>
</dbReference>
<name>A0A0A2M487_9FLAO</name>
<dbReference type="AlphaFoldDB" id="A0A0A2M487"/>
<organism evidence="2 3">
    <name type="scientific">Flavobacterium rivuli WB 3.3-2 = DSM 21788</name>
    <dbReference type="NCBI Taxonomy" id="1121895"/>
    <lineage>
        <taxon>Bacteria</taxon>
        <taxon>Pseudomonadati</taxon>
        <taxon>Bacteroidota</taxon>
        <taxon>Flavobacteriia</taxon>
        <taxon>Flavobacteriales</taxon>
        <taxon>Flavobacteriaceae</taxon>
        <taxon>Flavobacterium</taxon>
    </lineage>
</organism>
<dbReference type="Gene3D" id="3.40.30.10">
    <property type="entry name" value="Glutaredoxin"/>
    <property type="match status" value="1"/>
</dbReference>
<dbReference type="EMBL" id="JRLX01000011">
    <property type="protein sequence ID" value="KGO86243.1"/>
    <property type="molecule type" value="Genomic_DNA"/>
</dbReference>
<dbReference type="eggNOG" id="COG1225">
    <property type="taxonomic scope" value="Bacteria"/>
</dbReference>
<dbReference type="OrthoDB" id="1146847at2"/>
<comment type="caution">
    <text evidence="2">The sequence shown here is derived from an EMBL/GenBank/DDBJ whole genome shotgun (WGS) entry which is preliminary data.</text>
</comment>
<dbReference type="Proteomes" id="UP000030152">
    <property type="component" value="Unassembled WGS sequence"/>
</dbReference>
<gene>
    <name evidence="2" type="ORF">Q765_11715</name>
</gene>
<protein>
    <recommendedName>
        <fullName evidence="1">Thioredoxin domain-containing protein</fullName>
    </recommendedName>
</protein>
<accession>A0A0A2M487</accession>
<dbReference type="PROSITE" id="PS51352">
    <property type="entry name" value="THIOREDOXIN_2"/>
    <property type="match status" value="1"/>
</dbReference>
<reference evidence="2 3" key="1">
    <citation type="submission" date="2013-09" db="EMBL/GenBank/DDBJ databases">
        <authorList>
            <person name="Zeng Z."/>
            <person name="Chen C."/>
        </authorList>
    </citation>
    <scope>NUCLEOTIDE SEQUENCE [LARGE SCALE GENOMIC DNA]</scope>
    <source>
        <strain evidence="2 3">WB 3.3-2</strain>
    </source>
</reference>
<evidence type="ECO:0000313" key="3">
    <source>
        <dbReference type="Proteomes" id="UP000030152"/>
    </source>
</evidence>
<dbReference type="STRING" id="1121895.GCA_000378485_00706"/>
<dbReference type="PROSITE" id="PS51257">
    <property type="entry name" value="PROKAR_LIPOPROTEIN"/>
    <property type="match status" value="1"/>
</dbReference>
<dbReference type="InterPro" id="IPR012336">
    <property type="entry name" value="Thioredoxin-like_fold"/>
</dbReference>